<dbReference type="RefSeq" id="WP_244557792.1">
    <property type="nucleotide sequence ID" value="NZ_FMAC01000002.1"/>
</dbReference>
<dbReference type="EMBL" id="FMAC01000002">
    <property type="protein sequence ID" value="SCB16571.1"/>
    <property type="molecule type" value="Genomic_DNA"/>
</dbReference>
<keyword evidence="1" id="KW-1133">Transmembrane helix</keyword>
<feature type="transmembrane region" description="Helical" evidence="1">
    <location>
        <begin position="43"/>
        <end position="66"/>
    </location>
</feature>
<feature type="transmembrane region" description="Helical" evidence="1">
    <location>
        <begin position="157"/>
        <end position="178"/>
    </location>
</feature>
<sequence length="273" mass="30740">MFNKTKRNGPGKFGAFQDSIRSNGNAIWAVMLRDMRTRFFNHGLGFIVVPLWPLVHMVVLLLIRMFVVHGAPPYGDSVATFTATGLMPTLTFMYLSRFMAYSAVTNRPMLAFQQVKILDVLWGRAALEIVSAFIMIALLIFILWVTGQDPFPEDLEKAVLCFLATLYLAVGCGTIAGLLSLIQPLFLTVYVLLMILVYIGSGAVFVPSELPFYIGDILAYNPVLVCVEWMRTAYYGNYSDRLVDIPYVLWFGTCALFIGLAIEKLFRRQLMEN</sequence>
<keyword evidence="3" id="KW-1185">Reference proteome</keyword>
<keyword evidence="1" id="KW-0472">Membrane</keyword>
<evidence type="ECO:0000313" key="3">
    <source>
        <dbReference type="Proteomes" id="UP000186228"/>
    </source>
</evidence>
<evidence type="ECO:0000256" key="1">
    <source>
        <dbReference type="SAM" id="Phobius"/>
    </source>
</evidence>
<keyword evidence="1" id="KW-0812">Transmembrane</keyword>
<organism evidence="2 3">
    <name type="scientific">Rhizobium hainanense</name>
    <dbReference type="NCBI Taxonomy" id="52131"/>
    <lineage>
        <taxon>Bacteria</taxon>
        <taxon>Pseudomonadati</taxon>
        <taxon>Pseudomonadota</taxon>
        <taxon>Alphaproteobacteria</taxon>
        <taxon>Hyphomicrobiales</taxon>
        <taxon>Rhizobiaceae</taxon>
        <taxon>Rhizobium/Agrobacterium group</taxon>
        <taxon>Rhizobium</taxon>
    </lineage>
</organism>
<name>A0A1C3UM83_9HYPH</name>
<proteinExistence type="predicted"/>
<feature type="transmembrane region" description="Helical" evidence="1">
    <location>
        <begin position="247"/>
        <end position="266"/>
    </location>
</feature>
<feature type="transmembrane region" description="Helical" evidence="1">
    <location>
        <begin position="121"/>
        <end position="145"/>
    </location>
</feature>
<dbReference type="STRING" id="52131.GA0061100_102635"/>
<dbReference type="AlphaFoldDB" id="A0A1C3UM83"/>
<evidence type="ECO:0000313" key="2">
    <source>
        <dbReference type="EMBL" id="SCB16571.1"/>
    </source>
</evidence>
<reference evidence="3" key="1">
    <citation type="submission" date="2016-08" db="EMBL/GenBank/DDBJ databases">
        <authorList>
            <person name="Varghese N."/>
            <person name="Submissions Spin"/>
        </authorList>
    </citation>
    <scope>NUCLEOTIDE SEQUENCE [LARGE SCALE GENOMIC DNA]</scope>
    <source>
        <strain evidence="3">CCBAU 57015</strain>
    </source>
</reference>
<gene>
    <name evidence="2" type="ORF">GA0061100_102635</name>
</gene>
<feature type="transmembrane region" description="Helical" evidence="1">
    <location>
        <begin position="78"/>
        <end position="100"/>
    </location>
</feature>
<feature type="transmembrane region" description="Helical" evidence="1">
    <location>
        <begin position="185"/>
        <end position="206"/>
    </location>
</feature>
<protein>
    <submittedName>
        <fullName evidence="2">Capsular polysaccharide transport system permease protein</fullName>
    </submittedName>
</protein>
<dbReference type="Proteomes" id="UP000186228">
    <property type="component" value="Unassembled WGS sequence"/>
</dbReference>
<accession>A0A1C3UM83</accession>